<dbReference type="Proteomes" id="UP000488506">
    <property type="component" value="Unassembled WGS sequence"/>
</dbReference>
<feature type="transmembrane region" description="Helical" evidence="5">
    <location>
        <begin position="12"/>
        <end position="37"/>
    </location>
</feature>
<protein>
    <submittedName>
        <fullName evidence="7">Sodium/hydrogen exchanger</fullName>
    </submittedName>
</protein>
<evidence type="ECO:0000256" key="3">
    <source>
        <dbReference type="ARBA" id="ARBA00022989"/>
    </source>
</evidence>
<dbReference type="AlphaFoldDB" id="A0A833KZM0"/>
<comment type="caution">
    <text evidence="7">The sequence shown here is derived from an EMBL/GenBank/DDBJ whole genome shotgun (WGS) entry which is preliminary data.</text>
</comment>
<dbReference type="EMBL" id="WPAF01000044">
    <property type="protein sequence ID" value="KAF0132754.1"/>
    <property type="molecule type" value="Genomic_DNA"/>
</dbReference>
<sequence>MQADIMPLVAGSLILLSSIISLELGLSVAIIEIIMGTIAGNLGMKPEAWMLYLASFGGIILTFLAGAEIDIQMMKEKFKESFKLIS</sequence>
<feature type="domain" description="Cation/H+ exchanger transmembrane" evidence="6">
    <location>
        <begin position="13"/>
        <end position="84"/>
    </location>
</feature>
<keyword evidence="3 5" id="KW-1133">Transmembrane helix</keyword>
<dbReference type="InterPro" id="IPR006153">
    <property type="entry name" value="Cation/H_exchanger_TM"/>
</dbReference>
<evidence type="ECO:0000313" key="7">
    <source>
        <dbReference type="EMBL" id="KAF0132754.1"/>
    </source>
</evidence>
<evidence type="ECO:0000256" key="1">
    <source>
        <dbReference type="ARBA" id="ARBA00004141"/>
    </source>
</evidence>
<dbReference type="GO" id="GO:0016020">
    <property type="term" value="C:membrane"/>
    <property type="evidence" value="ECO:0007669"/>
    <property type="project" value="UniProtKB-SubCell"/>
</dbReference>
<evidence type="ECO:0000256" key="4">
    <source>
        <dbReference type="ARBA" id="ARBA00023136"/>
    </source>
</evidence>
<keyword evidence="2 5" id="KW-0812">Transmembrane</keyword>
<name>A0A833KZM0_UNCSA</name>
<accession>A0A833KZM0</accession>
<comment type="subcellular location">
    <subcellularLocation>
        <location evidence="1">Membrane</location>
        <topology evidence="1">Multi-pass membrane protein</topology>
    </subcellularLocation>
</comment>
<evidence type="ECO:0000256" key="2">
    <source>
        <dbReference type="ARBA" id="ARBA00022692"/>
    </source>
</evidence>
<dbReference type="Gene3D" id="1.20.1530.20">
    <property type="match status" value="1"/>
</dbReference>
<evidence type="ECO:0000256" key="5">
    <source>
        <dbReference type="SAM" id="Phobius"/>
    </source>
</evidence>
<reference evidence="7 8" key="1">
    <citation type="submission" date="2019-12" db="EMBL/GenBank/DDBJ databases">
        <authorList>
            <person name="Wolfe R."/>
            <person name="Danczak R."/>
            <person name="Wilkins M."/>
        </authorList>
    </citation>
    <scope>NUCLEOTIDE SEQUENCE [LARGE SCALE GENOMIC DNA]</scope>
    <source>
        <strain evidence="7">X2_MaxBin.013</strain>
    </source>
</reference>
<gene>
    <name evidence="7" type="ORF">FD145_1577</name>
</gene>
<dbReference type="Pfam" id="PF00999">
    <property type="entry name" value="Na_H_Exchanger"/>
    <property type="match status" value="1"/>
</dbReference>
<dbReference type="GO" id="GO:1902600">
    <property type="term" value="P:proton transmembrane transport"/>
    <property type="evidence" value="ECO:0007669"/>
    <property type="project" value="InterPro"/>
</dbReference>
<evidence type="ECO:0000259" key="6">
    <source>
        <dbReference type="Pfam" id="PF00999"/>
    </source>
</evidence>
<feature type="transmembrane region" description="Helical" evidence="5">
    <location>
        <begin position="49"/>
        <end position="69"/>
    </location>
</feature>
<dbReference type="InterPro" id="IPR038770">
    <property type="entry name" value="Na+/solute_symporter_sf"/>
</dbReference>
<organism evidence="7 8">
    <name type="scientific">Candidatus Saganbacteria bacterium</name>
    <dbReference type="NCBI Taxonomy" id="2575572"/>
    <lineage>
        <taxon>Bacteria</taxon>
        <taxon>Bacillati</taxon>
        <taxon>Saganbacteria</taxon>
    </lineage>
</organism>
<evidence type="ECO:0000313" key="8">
    <source>
        <dbReference type="Proteomes" id="UP000488506"/>
    </source>
</evidence>
<dbReference type="GO" id="GO:0015297">
    <property type="term" value="F:antiporter activity"/>
    <property type="evidence" value="ECO:0007669"/>
    <property type="project" value="InterPro"/>
</dbReference>
<proteinExistence type="predicted"/>
<keyword evidence="4 5" id="KW-0472">Membrane</keyword>